<proteinExistence type="predicted"/>
<name>A0ABP9I3M3_9ACTN</name>
<accession>A0ABP9I3M3</accession>
<evidence type="ECO:0000313" key="2">
    <source>
        <dbReference type="Proteomes" id="UP001500466"/>
    </source>
</evidence>
<sequence length="90" mass="9396">MSGGAVITAHRSSGTFLALAGDEHPDTSTMAAAATPPTTTFVDFFAGMERPPIRILNRRAILLIPSHLVKAAPSNHPAFANPPRPPANSP</sequence>
<protein>
    <submittedName>
        <fullName evidence="1">Uncharacterized protein</fullName>
    </submittedName>
</protein>
<keyword evidence="2" id="KW-1185">Reference proteome</keyword>
<evidence type="ECO:0000313" key="1">
    <source>
        <dbReference type="EMBL" id="GAA4985991.1"/>
    </source>
</evidence>
<organism evidence="1 2">
    <name type="scientific">Yinghuangia aomiensis</name>
    <dbReference type="NCBI Taxonomy" id="676205"/>
    <lineage>
        <taxon>Bacteria</taxon>
        <taxon>Bacillati</taxon>
        <taxon>Actinomycetota</taxon>
        <taxon>Actinomycetes</taxon>
        <taxon>Kitasatosporales</taxon>
        <taxon>Streptomycetaceae</taxon>
        <taxon>Yinghuangia</taxon>
    </lineage>
</organism>
<dbReference type="Proteomes" id="UP001500466">
    <property type="component" value="Unassembled WGS sequence"/>
</dbReference>
<comment type="caution">
    <text evidence="1">The sequence shown here is derived from an EMBL/GenBank/DDBJ whole genome shotgun (WGS) entry which is preliminary data.</text>
</comment>
<dbReference type="EMBL" id="BAABHS010000031">
    <property type="protein sequence ID" value="GAA4985991.1"/>
    <property type="molecule type" value="Genomic_DNA"/>
</dbReference>
<gene>
    <name evidence="1" type="ORF">GCM10023205_65610</name>
</gene>
<reference evidence="2" key="1">
    <citation type="journal article" date="2019" name="Int. J. Syst. Evol. Microbiol.">
        <title>The Global Catalogue of Microorganisms (GCM) 10K type strain sequencing project: providing services to taxonomists for standard genome sequencing and annotation.</title>
        <authorList>
            <consortium name="The Broad Institute Genomics Platform"/>
            <consortium name="The Broad Institute Genome Sequencing Center for Infectious Disease"/>
            <person name="Wu L."/>
            <person name="Ma J."/>
        </authorList>
    </citation>
    <scope>NUCLEOTIDE SEQUENCE [LARGE SCALE GENOMIC DNA]</scope>
    <source>
        <strain evidence="2">JCM 17986</strain>
    </source>
</reference>